<gene>
    <name evidence="1" type="ORF">SALB_01625</name>
</gene>
<protein>
    <submittedName>
        <fullName evidence="1">Uncharacterized protein</fullName>
    </submittedName>
</protein>
<sequence length="154" mass="15845">MTEQVQKSGNGRAARGIFGRRGVGRFATVGAMGAAVAVLAVTPAFAKGSATLNASPGTVKVGQNVHLTGHGDSDALRYGEFCAQQRVGTSGAWHTVKCGKVVSMDGGEATVDAKAKATHRGVLQFRGVLFGVDGPHGGHPQADFHTAVRTVHVR</sequence>
<dbReference type="Proteomes" id="UP000288351">
    <property type="component" value="Unassembled WGS sequence"/>
</dbReference>
<dbReference type="AlphaFoldDB" id="A0A059VVC9"/>
<reference evidence="1 2" key="1">
    <citation type="journal article" date="2019" name="Microbiol. Resour. Announc.">
        <title>Draft Genome Sequence of the Most Traditional epsilon-Poly-l-Lysine Producer, Streptomyces albulus NBRC14147.</title>
        <authorList>
            <person name="Yamanaka K."/>
            <person name="Hamano Y."/>
        </authorList>
    </citation>
    <scope>NUCLEOTIDE SEQUENCE [LARGE SCALE GENOMIC DNA]</scope>
    <source>
        <strain evidence="1 2">NBRC 14147</strain>
    </source>
</reference>
<accession>A0A059VVC9</accession>
<evidence type="ECO:0000313" key="1">
    <source>
        <dbReference type="EMBL" id="GCB88952.1"/>
    </source>
</evidence>
<organism evidence="1 2">
    <name type="scientific">Streptomyces noursei</name>
    <name type="common">Streptomyces albulus</name>
    <dbReference type="NCBI Taxonomy" id="1971"/>
    <lineage>
        <taxon>Bacteria</taxon>
        <taxon>Bacillati</taxon>
        <taxon>Actinomycetota</taxon>
        <taxon>Actinomycetes</taxon>
        <taxon>Kitasatosporales</taxon>
        <taxon>Streptomycetaceae</taxon>
        <taxon>Streptomyces</taxon>
    </lineage>
</organism>
<proteinExistence type="predicted"/>
<dbReference type="EMBL" id="BHXC01000006">
    <property type="protein sequence ID" value="GCB88952.1"/>
    <property type="molecule type" value="Genomic_DNA"/>
</dbReference>
<dbReference type="RefSeq" id="WP_016578773.1">
    <property type="nucleotide sequence ID" value="NZ_BHXC01000006.1"/>
</dbReference>
<evidence type="ECO:0000313" key="2">
    <source>
        <dbReference type="Proteomes" id="UP000288351"/>
    </source>
</evidence>
<dbReference type="eggNOG" id="ENOG50301CM">
    <property type="taxonomic scope" value="Bacteria"/>
</dbReference>
<name>A0A059VVC9_STRNR</name>
<comment type="caution">
    <text evidence="1">The sequence shown here is derived from an EMBL/GenBank/DDBJ whole genome shotgun (WGS) entry which is preliminary data.</text>
</comment>